<dbReference type="GO" id="GO:0005886">
    <property type="term" value="C:plasma membrane"/>
    <property type="evidence" value="ECO:0007669"/>
    <property type="project" value="UniProtKB-SubCell"/>
</dbReference>
<keyword evidence="4 6" id="KW-1133">Transmembrane helix</keyword>
<feature type="transmembrane region" description="Helical" evidence="6">
    <location>
        <begin position="95"/>
        <end position="115"/>
    </location>
</feature>
<dbReference type="AlphaFoldDB" id="A0A1M4X6P2"/>
<feature type="transmembrane region" description="Helical" evidence="6">
    <location>
        <begin position="45"/>
        <end position="69"/>
    </location>
</feature>
<evidence type="ECO:0000256" key="5">
    <source>
        <dbReference type="ARBA" id="ARBA00023136"/>
    </source>
</evidence>
<dbReference type="RefSeq" id="WP_072851253.1">
    <property type="nucleotide sequence ID" value="NZ_FQVI01000008.1"/>
</dbReference>
<proteinExistence type="predicted"/>
<evidence type="ECO:0000313" key="8">
    <source>
        <dbReference type="Proteomes" id="UP000184245"/>
    </source>
</evidence>
<dbReference type="STRING" id="1122155.SAMN02745158_01853"/>
<keyword evidence="2" id="KW-1003">Cell membrane</keyword>
<feature type="transmembrane region" description="Helical" evidence="6">
    <location>
        <begin position="263"/>
        <end position="281"/>
    </location>
</feature>
<feature type="transmembrane region" description="Helical" evidence="6">
    <location>
        <begin position="209"/>
        <end position="228"/>
    </location>
</feature>
<feature type="transmembrane region" description="Helical" evidence="6">
    <location>
        <begin position="181"/>
        <end position="202"/>
    </location>
</feature>
<evidence type="ECO:0000256" key="1">
    <source>
        <dbReference type="ARBA" id="ARBA00004651"/>
    </source>
</evidence>
<keyword evidence="8" id="KW-1185">Reference proteome</keyword>
<feature type="transmembrane region" description="Helical" evidence="6">
    <location>
        <begin position="127"/>
        <end position="149"/>
    </location>
</feature>
<protein>
    <submittedName>
        <fullName evidence="7">ABC-2 type transport system permease protein</fullName>
    </submittedName>
</protein>
<keyword evidence="5 6" id="KW-0472">Membrane</keyword>
<gene>
    <name evidence="7" type="ORF">SAMN02745158_01853</name>
</gene>
<dbReference type="InterPro" id="IPR051449">
    <property type="entry name" value="ABC-2_transporter_component"/>
</dbReference>
<reference evidence="7 8" key="1">
    <citation type="submission" date="2016-11" db="EMBL/GenBank/DDBJ databases">
        <authorList>
            <person name="Jaros S."/>
            <person name="Januszkiewicz K."/>
            <person name="Wedrychowicz H."/>
        </authorList>
    </citation>
    <scope>NUCLEOTIDE SEQUENCE [LARGE SCALE GENOMIC DNA]</scope>
    <source>
        <strain evidence="7 8">DSM 17459</strain>
    </source>
</reference>
<evidence type="ECO:0000313" key="7">
    <source>
        <dbReference type="EMBL" id="SHE89116.1"/>
    </source>
</evidence>
<evidence type="ECO:0000256" key="4">
    <source>
        <dbReference type="ARBA" id="ARBA00022989"/>
    </source>
</evidence>
<evidence type="ECO:0000256" key="6">
    <source>
        <dbReference type="SAM" id="Phobius"/>
    </source>
</evidence>
<feature type="transmembrane region" description="Helical" evidence="6">
    <location>
        <begin position="156"/>
        <end position="175"/>
    </location>
</feature>
<keyword evidence="3 6" id="KW-0812">Transmembrane</keyword>
<dbReference type="PANTHER" id="PTHR30294">
    <property type="entry name" value="MEMBRANE COMPONENT OF ABC TRANSPORTER YHHJ-RELATED"/>
    <property type="match status" value="1"/>
</dbReference>
<comment type="subcellular location">
    <subcellularLocation>
        <location evidence="1">Cell membrane</location>
        <topology evidence="1">Multi-pass membrane protein</topology>
    </subcellularLocation>
</comment>
<feature type="transmembrane region" description="Helical" evidence="6">
    <location>
        <begin position="12"/>
        <end position="33"/>
    </location>
</feature>
<dbReference type="EMBL" id="FQVI01000008">
    <property type="protein sequence ID" value="SHE89116.1"/>
    <property type="molecule type" value="Genomic_DNA"/>
</dbReference>
<accession>A0A1M4X6P2</accession>
<dbReference type="OrthoDB" id="9794512at2"/>
<evidence type="ECO:0000256" key="3">
    <source>
        <dbReference type="ARBA" id="ARBA00022692"/>
    </source>
</evidence>
<dbReference type="Proteomes" id="UP000184245">
    <property type="component" value="Unassembled WGS sequence"/>
</dbReference>
<organism evidence="7 8">
    <name type="scientific">Lactonifactor longoviformis DSM 17459</name>
    <dbReference type="NCBI Taxonomy" id="1122155"/>
    <lineage>
        <taxon>Bacteria</taxon>
        <taxon>Bacillati</taxon>
        <taxon>Bacillota</taxon>
        <taxon>Clostridia</taxon>
        <taxon>Eubacteriales</taxon>
        <taxon>Clostridiaceae</taxon>
        <taxon>Lactonifactor</taxon>
    </lineage>
</organism>
<dbReference type="PANTHER" id="PTHR30294:SF29">
    <property type="entry name" value="MULTIDRUG ABC TRANSPORTER PERMEASE YBHS-RELATED"/>
    <property type="match status" value="1"/>
</dbReference>
<name>A0A1M4X6P2_9CLOT</name>
<sequence length="287" mass="31643">MLAVYKKELRGYLTSMIGYVFIAFVLAIVGVYFTAYNLTSAYPEFGVTLSAVSFVFLIITPVLTMRILAEEKKQRTDQLLFTAPVSVWKIVCGKYLGMVTILFIPMAIICTYPLIMGKYGTISYPMAYTAIFGFFLMGCGNIAVGLFLSSITESQIIAAVLTFAVLFICNVIQGIESFIAQTASASLISILIMAVILCLIIYRMTKDTLVTIIAGLVMAGTAIGLFLWKSSLFEGAIQKFMEIFNITGHFDGFVGGVLDMSGIVYMVSIILIFVFLTVQSIQKRRWS</sequence>
<evidence type="ECO:0000256" key="2">
    <source>
        <dbReference type="ARBA" id="ARBA00022475"/>
    </source>
</evidence>